<protein>
    <recommendedName>
        <fullName evidence="1">DUF5666 domain-containing protein</fullName>
    </recommendedName>
</protein>
<dbReference type="Pfam" id="PF18914">
    <property type="entry name" value="DUF5666"/>
    <property type="match status" value="3"/>
</dbReference>
<feature type="domain" description="DUF5666" evidence="1">
    <location>
        <begin position="268"/>
        <end position="325"/>
    </location>
</feature>
<organism evidence="2">
    <name type="scientific">hydrothermal vent metagenome</name>
    <dbReference type="NCBI Taxonomy" id="652676"/>
    <lineage>
        <taxon>unclassified sequences</taxon>
        <taxon>metagenomes</taxon>
        <taxon>ecological metagenomes</taxon>
    </lineage>
</organism>
<evidence type="ECO:0000313" key="2">
    <source>
        <dbReference type="EMBL" id="VAW96227.1"/>
    </source>
</evidence>
<sequence>MDMKLRFGVVAIFSSFMTLSACGGGGGGSSDASASNSRSTTGPITAFGSVYVNGNRYVTDNADVYIEDELADESDLRVGMMVTVVEDSNGDAASISFDDDLEGIVTGVDTAAGTIDVMGQTVTATNETIFESDVASITNPSQIQAGNIIEVSGYSSGTGAISATRIEVKAVDLASYLSTNPEGIEVKGVVMGHSASASEFNLGSMTVDYSGAVLSDLPAGIDNGIYVEVKSTQGLDAADRLIAARVEREGDGSIEHEGDENEEYEFSGIIMAVGVDTITVNSEVVTITEDTEIENDGQGPLAVGDEVEIEAYFDNNGDLIATEIEREEADSSQLELMGTIDTITSTDINIGTITMVDGVVILVNNDTLMHDSQDQGVMPDIRFNLSDLMSGDYIEVYATDNGDGTYTAVKIERDDMPAVAATAG</sequence>
<dbReference type="InterPro" id="IPR043724">
    <property type="entry name" value="DUF5666"/>
</dbReference>
<dbReference type="AlphaFoldDB" id="A0A3B1A9C5"/>
<feature type="domain" description="DUF5666" evidence="1">
    <location>
        <begin position="338"/>
        <end position="412"/>
    </location>
</feature>
<dbReference type="EMBL" id="UOFR01000037">
    <property type="protein sequence ID" value="VAW96227.1"/>
    <property type="molecule type" value="Genomic_DNA"/>
</dbReference>
<feature type="domain" description="DUF5666" evidence="1">
    <location>
        <begin position="102"/>
        <end position="167"/>
    </location>
</feature>
<reference evidence="2" key="1">
    <citation type="submission" date="2018-06" db="EMBL/GenBank/DDBJ databases">
        <authorList>
            <person name="Zhirakovskaya E."/>
        </authorList>
    </citation>
    <scope>NUCLEOTIDE SEQUENCE</scope>
</reference>
<evidence type="ECO:0000259" key="1">
    <source>
        <dbReference type="Pfam" id="PF18914"/>
    </source>
</evidence>
<gene>
    <name evidence="2" type="ORF">MNBD_GAMMA21-1353</name>
</gene>
<proteinExistence type="predicted"/>
<accession>A0A3B1A9C5</accession>
<name>A0A3B1A9C5_9ZZZZ</name>
<dbReference type="PROSITE" id="PS51257">
    <property type="entry name" value="PROKAR_LIPOPROTEIN"/>
    <property type="match status" value="1"/>
</dbReference>